<dbReference type="GO" id="GO:0006164">
    <property type="term" value="P:purine nucleotide biosynthetic process"/>
    <property type="evidence" value="ECO:0007669"/>
    <property type="project" value="TreeGrafter"/>
</dbReference>
<dbReference type="SUPFAM" id="SSF53271">
    <property type="entry name" value="PRTase-like"/>
    <property type="match status" value="2"/>
</dbReference>
<feature type="domain" description="Ribose-phosphate pyrophosphokinase N-terminal" evidence="10">
    <location>
        <begin position="5"/>
        <end position="116"/>
    </location>
</feature>
<keyword evidence="2 11" id="KW-0808">Transferase</keyword>
<evidence type="ECO:0000256" key="8">
    <source>
        <dbReference type="RuleBase" id="RU004324"/>
    </source>
</evidence>
<evidence type="ECO:0000256" key="1">
    <source>
        <dbReference type="ARBA" id="ARBA00013247"/>
    </source>
</evidence>
<dbReference type="Pfam" id="PF00156">
    <property type="entry name" value="Pribosyltran"/>
    <property type="match status" value="1"/>
</dbReference>
<dbReference type="GO" id="GO:0005524">
    <property type="term" value="F:ATP binding"/>
    <property type="evidence" value="ECO:0007669"/>
    <property type="project" value="UniProtKB-KW"/>
</dbReference>
<evidence type="ECO:0000259" key="9">
    <source>
        <dbReference type="Pfam" id="PF00156"/>
    </source>
</evidence>
<dbReference type="GO" id="GO:0002189">
    <property type="term" value="C:ribose phosphate diphosphokinase complex"/>
    <property type="evidence" value="ECO:0007669"/>
    <property type="project" value="TreeGrafter"/>
</dbReference>
<dbReference type="PANTHER" id="PTHR10210">
    <property type="entry name" value="RIBOSE-PHOSPHATE DIPHOSPHOKINASE FAMILY MEMBER"/>
    <property type="match status" value="1"/>
</dbReference>
<evidence type="ECO:0000256" key="7">
    <source>
        <dbReference type="ARBA" id="ARBA00049535"/>
    </source>
</evidence>
<dbReference type="RefSeq" id="WP_058526743.1">
    <property type="nucleotide sequence ID" value="NZ_CAAAHY010000046.1"/>
</dbReference>
<keyword evidence="4" id="KW-0547">Nucleotide-binding</keyword>
<evidence type="ECO:0000256" key="2">
    <source>
        <dbReference type="ARBA" id="ARBA00022679"/>
    </source>
</evidence>
<dbReference type="GO" id="GO:0016301">
    <property type="term" value="F:kinase activity"/>
    <property type="evidence" value="ECO:0007669"/>
    <property type="project" value="UniProtKB-KW"/>
</dbReference>
<dbReference type="FunFam" id="3.40.50.2020:FF:000014">
    <property type="entry name" value="Ribose-phosphate pyrophosphokinase 1"/>
    <property type="match status" value="1"/>
</dbReference>
<dbReference type="InterPro" id="IPR000836">
    <property type="entry name" value="PRTase_dom"/>
</dbReference>
<name>A0A0W0TQ70_LEGER</name>
<keyword evidence="5 11" id="KW-0418">Kinase</keyword>
<reference evidence="11 12" key="1">
    <citation type="submission" date="2015-11" db="EMBL/GenBank/DDBJ databases">
        <title>Genomic analysis of 38 Legionella species identifies large and diverse effector repertoires.</title>
        <authorList>
            <person name="Burstein D."/>
            <person name="Amaro F."/>
            <person name="Zusman T."/>
            <person name="Lifshitz Z."/>
            <person name="Cohen O."/>
            <person name="Gilbert J.A."/>
            <person name="Pupko T."/>
            <person name="Shuman H.A."/>
            <person name="Segal G."/>
        </authorList>
    </citation>
    <scope>NUCLEOTIDE SEQUENCE [LARGE SCALE GENOMIC DNA]</scope>
    <source>
        <strain evidence="11 12">SE-32A-C8</strain>
    </source>
</reference>
<dbReference type="EMBL" id="LNYA01000024">
    <property type="protein sequence ID" value="KTC97775.1"/>
    <property type="molecule type" value="Genomic_DNA"/>
</dbReference>
<dbReference type="Pfam" id="PF13793">
    <property type="entry name" value="Pribosyltran_N"/>
    <property type="match status" value="1"/>
</dbReference>
<dbReference type="Proteomes" id="UP000054773">
    <property type="component" value="Unassembled WGS sequence"/>
</dbReference>
<evidence type="ECO:0000313" key="11">
    <source>
        <dbReference type="EMBL" id="KTC97775.1"/>
    </source>
</evidence>
<dbReference type="Gene3D" id="3.40.50.2020">
    <property type="match status" value="2"/>
</dbReference>
<evidence type="ECO:0000259" key="10">
    <source>
        <dbReference type="Pfam" id="PF13793"/>
    </source>
</evidence>
<evidence type="ECO:0000256" key="3">
    <source>
        <dbReference type="ARBA" id="ARBA00022727"/>
    </source>
</evidence>
<dbReference type="NCBIfam" id="NF005537">
    <property type="entry name" value="PRK07199.1"/>
    <property type="match status" value="1"/>
</dbReference>
<sequence>MDKTIIFALPGNKRLTRDLANKLHLEEGELTIKKFPDGESYVRIHSRVKAKRVILVCTLNNPDKKMLPLMFAAQTLKELGAKKISLISPYLPYMRQDKRFKPGEAISAHLFAKCLSNWVDYLITIDPHLHRVHQLSSIYSIPVLTLHATQVIAQWIKANIKSPFLIGPDRESEQWVSEVAEQLKAPYIVCRKNRLSAHEVTIEIPPFSHTDETLIILDDIISTGSSMAAILNQLSLQGHQGICLAIHPLLNQKTKANLFASGAAAIITCNTISDSTNQINIVDLIAANLKNILEQDEL</sequence>
<accession>A0A0W0TQ70</accession>
<evidence type="ECO:0000256" key="6">
    <source>
        <dbReference type="ARBA" id="ARBA00022840"/>
    </source>
</evidence>
<dbReference type="InterPro" id="IPR005946">
    <property type="entry name" value="Rib-P_diPkinase"/>
</dbReference>
<comment type="caution">
    <text evidence="11">The sequence shown here is derived from an EMBL/GenBank/DDBJ whole genome shotgun (WGS) entry which is preliminary data.</text>
</comment>
<evidence type="ECO:0000313" key="12">
    <source>
        <dbReference type="Proteomes" id="UP000054773"/>
    </source>
</evidence>
<dbReference type="GO" id="GO:0006015">
    <property type="term" value="P:5-phosphoribose 1-diphosphate biosynthetic process"/>
    <property type="evidence" value="ECO:0007669"/>
    <property type="project" value="TreeGrafter"/>
</dbReference>
<feature type="domain" description="Phosphoribosyltransferase" evidence="9">
    <location>
        <begin position="136"/>
        <end position="239"/>
    </location>
</feature>
<evidence type="ECO:0000256" key="5">
    <source>
        <dbReference type="ARBA" id="ARBA00022777"/>
    </source>
</evidence>
<protein>
    <recommendedName>
        <fullName evidence="1">ribose-phosphate diphosphokinase</fullName>
        <ecNumber evidence="1">2.7.6.1</ecNumber>
    </recommendedName>
</protein>
<proteinExistence type="inferred from homology"/>
<dbReference type="PATRIC" id="fig|448.7.peg.1683"/>
<dbReference type="PANTHER" id="PTHR10210:SF32">
    <property type="entry name" value="RIBOSE-PHOSPHATE PYROPHOSPHOKINASE 2"/>
    <property type="match status" value="1"/>
</dbReference>
<dbReference type="AlphaFoldDB" id="A0A0W0TQ70"/>
<comment type="catalytic activity">
    <reaction evidence="7">
        <text>D-ribose 5-phosphate + ATP = 5-phospho-alpha-D-ribose 1-diphosphate + AMP + H(+)</text>
        <dbReference type="Rhea" id="RHEA:15609"/>
        <dbReference type="ChEBI" id="CHEBI:15378"/>
        <dbReference type="ChEBI" id="CHEBI:30616"/>
        <dbReference type="ChEBI" id="CHEBI:58017"/>
        <dbReference type="ChEBI" id="CHEBI:78346"/>
        <dbReference type="ChEBI" id="CHEBI:456215"/>
        <dbReference type="EC" id="2.7.6.1"/>
    </reaction>
</comment>
<dbReference type="OrthoDB" id="324294at2"/>
<dbReference type="InterPro" id="IPR029099">
    <property type="entry name" value="Pribosyltran_N"/>
</dbReference>
<keyword evidence="12" id="KW-1185">Reference proteome</keyword>
<dbReference type="EC" id="2.7.6.1" evidence="1"/>
<keyword evidence="3 8" id="KW-0545">Nucleotide biosynthesis</keyword>
<dbReference type="CDD" id="cd06223">
    <property type="entry name" value="PRTases_typeI"/>
    <property type="match status" value="1"/>
</dbReference>
<dbReference type="SMART" id="SM01400">
    <property type="entry name" value="Pribosyltran_N"/>
    <property type="match status" value="1"/>
</dbReference>
<organism evidence="11 12">
    <name type="scientific">Legionella erythra</name>
    <dbReference type="NCBI Taxonomy" id="448"/>
    <lineage>
        <taxon>Bacteria</taxon>
        <taxon>Pseudomonadati</taxon>
        <taxon>Pseudomonadota</taxon>
        <taxon>Gammaproteobacteria</taxon>
        <taxon>Legionellales</taxon>
        <taxon>Legionellaceae</taxon>
        <taxon>Legionella</taxon>
    </lineage>
</organism>
<dbReference type="STRING" id="448.Lery_1614"/>
<gene>
    <name evidence="11" type="ORF">Lery_1614</name>
</gene>
<comment type="similarity">
    <text evidence="8">Belongs to the ribose-phosphate pyrophosphokinase family.</text>
</comment>
<dbReference type="InterPro" id="IPR029057">
    <property type="entry name" value="PRTase-like"/>
</dbReference>
<dbReference type="GO" id="GO:0005737">
    <property type="term" value="C:cytoplasm"/>
    <property type="evidence" value="ECO:0007669"/>
    <property type="project" value="TreeGrafter"/>
</dbReference>
<dbReference type="NCBIfam" id="TIGR01251">
    <property type="entry name" value="ribP_PPkin"/>
    <property type="match status" value="1"/>
</dbReference>
<keyword evidence="6" id="KW-0067">ATP-binding</keyword>
<dbReference type="GO" id="GO:0004749">
    <property type="term" value="F:ribose phosphate diphosphokinase activity"/>
    <property type="evidence" value="ECO:0007669"/>
    <property type="project" value="UniProtKB-EC"/>
</dbReference>
<evidence type="ECO:0000256" key="4">
    <source>
        <dbReference type="ARBA" id="ARBA00022741"/>
    </source>
</evidence>
<dbReference type="GO" id="GO:0000287">
    <property type="term" value="F:magnesium ion binding"/>
    <property type="evidence" value="ECO:0007669"/>
    <property type="project" value="InterPro"/>
</dbReference>